<feature type="domain" description="RNA polymerase sigma factor 70 region 4 type 2" evidence="6">
    <location>
        <begin position="152"/>
        <end position="202"/>
    </location>
</feature>
<feature type="domain" description="RNA polymerase sigma-70 region 2" evidence="5">
    <location>
        <begin position="61"/>
        <end position="121"/>
    </location>
</feature>
<evidence type="ECO:0000313" key="9">
    <source>
        <dbReference type="Proteomes" id="UP000185725"/>
    </source>
</evidence>
<organism evidence="8 10">
    <name type="scientific">Chryseobacterium indoltheticum</name>
    <dbReference type="NCBI Taxonomy" id="254"/>
    <lineage>
        <taxon>Bacteria</taxon>
        <taxon>Pseudomonadati</taxon>
        <taxon>Bacteroidota</taxon>
        <taxon>Flavobacteriia</taxon>
        <taxon>Flavobacteriales</taxon>
        <taxon>Weeksellaceae</taxon>
        <taxon>Chryseobacterium group</taxon>
        <taxon>Chryseobacterium</taxon>
    </lineage>
</organism>
<dbReference type="GO" id="GO:0006352">
    <property type="term" value="P:DNA-templated transcription initiation"/>
    <property type="evidence" value="ECO:0007669"/>
    <property type="project" value="InterPro"/>
</dbReference>
<evidence type="ECO:0000256" key="2">
    <source>
        <dbReference type="ARBA" id="ARBA00023015"/>
    </source>
</evidence>
<evidence type="ECO:0000313" key="7">
    <source>
        <dbReference type="EMBL" id="SIR01785.1"/>
    </source>
</evidence>
<dbReference type="GO" id="GO:0016987">
    <property type="term" value="F:sigma factor activity"/>
    <property type="evidence" value="ECO:0007669"/>
    <property type="project" value="UniProtKB-KW"/>
</dbReference>
<evidence type="ECO:0000256" key="1">
    <source>
        <dbReference type="ARBA" id="ARBA00010641"/>
    </source>
</evidence>
<dbReference type="InterPro" id="IPR013325">
    <property type="entry name" value="RNA_pol_sigma_r2"/>
</dbReference>
<dbReference type="PANTHER" id="PTHR43133">
    <property type="entry name" value="RNA POLYMERASE ECF-TYPE SIGMA FACTO"/>
    <property type="match status" value="1"/>
</dbReference>
<sequence>MFSKLQTSNTDHPTSSAYCFISKIQLYLLAMKDEQLFPLIQKAKEKDQKAQTKLINVFWVDVFSFVMKKVHDENDADEITVNVFSKVLSKLDLYDPHFQFKTWILTIAQNTIIDFWRRKSRENQDPTENLDEVKNHYAKSPEELMISDEEQQKIIKTIESLDGNYQDIIKLRFFEEKSIKEIAEELGISVANTKVRVMRAKKVLAELLKNNDFEDN</sequence>
<dbReference type="InterPro" id="IPR007627">
    <property type="entry name" value="RNA_pol_sigma70_r2"/>
</dbReference>
<dbReference type="PANTHER" id="PTHR43133:SF60">
    <property type="entry name" value="RNA POLYMERASE SIGMA FACTOR SIGV"/>
    <property type="match status" value="1"/>
</dbReference>
<evidence type="ECO:0000259" key="5">
    <source>
        <dbReference type="Pfam" id="PF04542"/>
    </source>
</evidence>
<dbReference type="Gene3D" id="1.10.1740.10">
    <property type="match status" value="1"/>
</dbReference>
<keyword evidence="9" id="KW-1185">Reference proteome</keyword>
<dbReference type="AlphaFoldDB" id="A0A381FA39"/>
<keyword evidence="3" id="KW-0731">Sigma factor</keyword>
<dbReference type="CDD" id="cd06171">
    <property type="entry name" value="Sigma70_r4"/>
    <property type="match status" value="1"/>
</dbReference>
<dbReference type="InterPro" id="IPR036388">
    <property type="entry name" value="WH-like_DNA-bd_sf"/>
</dbReference>
<comment type="similarity">
    <text evidence="1">Belongs to the sigma-70 factor family. ECF subfamily.</text>
</comment>
<dbReference type="InterPro" id="IPR013249">
    <property type="entry name" value="RNA_pol_sigma70_r4_t2"/>
</dbReference>
<name>A0A381FA39_9FLAO</name>
<dbReference type="EMBL" id="FTMF01000011">
    <property type="protein sequence ID" value="SIR01785.1"/>
    <property type="molecule type" value="Genomic_DNA"/>
</dbReference>
<dbReference type="GO" id="GO:0003677">
    <property type="term" value="F:DNA binding"/>
    <property type="evidence" value="ECO:0007669"/>
    <property type="project" value="InterPro"/>
</dbReference>
<dbReference type="Gene3D" id="1.10.10.10">
    <property type="entry name" value="Winged helix-like DNA-binding domain superfamily/Winged helix DNA-binding domain"/>
    <property type="match status" value="1"/>
</dbReference>
<dbReference type="Pfam" id="PF04542">
    <property type="entry name" value="Sigma70_r2"/>
    <property type="match status" value="1"/>
</dbReference>
<evidence type="ECO:0000259" key="6">
    <source>
        <dbReference type="Pfam" id="PF08281"/>
    </source>
</evidence>
<reference evidence="8 10" key="2">
    <citation type="submission" date="2018-06" db="EMBL/GenBank/DDBJ databases">
        <authorList>
            <consortium name="Pathogen Informatics"/>
            <person name="Doyle S."/>
        </authorList>
    </citation>
    <scope>NUCLEOTIDE SEQUENCE [LARGE SCALE GENOMIC DNA]</scope>
    <source>
        <strain evidence="8 10">NCTC13560</strain>
    </source>
</reference>
<proteinExistence type="inferred from homology"/>
<keyword evidence="2" id="KW-0805">Transcription regulation</keyword>
<dbReference type="Proteomes" id="UP000185725">
    <property type="component" value="Unassembled WGS sequence"/>
</dbReference>
<evidence type="ECO:0000256" key="3">
    <source>
        <dbReference type="ARBA" id="ARBA00023082"/>
    </source>
</evidence>
<dbReference type="NCBIfam" id="TIGR02937">
    <property type="entry name" value="sigma70-ECF"/>
    <property type="match status" value="1"/>
</dbReference>
<accession>A0A381FA39</accession>
<evidence type="ECO:0000313" key="10">
    <source>
        <dbReference type="Proteomes" id="UP000255231"/>
    </source>
</evidence>
<reference evidence="7 9" key="1">
    <citation type="submission" date="2017-01" db="EMBL/GenBank/DDBJ databases">
        <authorList>
            <person name="Varghese N."/>
            <person name="Submissions S."/>
        </authorList>
    </citation>
    <scope>NUCLEOTIDE SEQUENCE [LARGE SCALE GENOMIC DNA]</scope>
    <source>
        <strain evidence="7 9">ATCC 27950</strain>
    </source>
</reference>
<dbReference type="Pfam" id="PF08281">
    <property type="entry name" value="Sigma70_r4_2"/>
    <property type="match status" value="1"/>
</dbReference>
<evidence type="ECO:0000313" key="8">
    <source>
        <dbReference type="EMBL" id="SUX43314.1"/>
    </source>
</evidence>
<dbReference type="InterPro" id="IPR014284">
    <property type="entry name" value="RNA_pol_sigma-70_dom"/>
</dbReference>
<keyword evidence="4" id="KW-0804">Transcription</keyword>
<dbReference type="InterPro" id="IPR013324">
    <property type="entry name" value="RNA_pol_sigma_r3/r4-like"/>
</dbReference>
<gene>
    <name evidence="8" type="primary">rpoE_6</name>
    <name evidence="8" type="ORF">NCTC13560_01944</name>
    <name evidence="7" type="ORF">SAMN05421682_11168</name>
</gene>
<dbReference type="InterPro" id="IPR039425">
    <property type="entry name" value="RNA_pol_sigma-70-like"/>
</dbReference>
<protein>
    <submittedName>
        <fullName evidence="7">RNA polymerase sigma-70 factor, ECF subfamily</fullName>
    </submittedName>
    <submittedName>
        <fullName evidence="8">Sigma-24</fullName>
    </submittedName>
</protein>
<dbReference type="Proteomes" id="UP000255231">
    <property type="component" value="Unassembled WGS sequence"/>
</dbReference>
<dbReference type="EMBL" id="UFVS01000001">
    <property type="protein sequence ID" value="SUX43314.1"/>
    <property type="molecule type" value="Genomic_DNA"/>
</dbReference>
<dbReference type="SUPFAM" id="SSF88946">
    <property type="entry name" value="Sigma2 domain of RNA polymerase sigma factors"/>
    <property type="match status" value="1"/>
</dbReference>
<evidence type="ECO:0000256" key="4">
    <source>
        <dbReference type="ARBA" id="ARBA00023163"/>
    </source>
</evidence>
<dbReference type="SUPFAM" id="SSF88659">
    <property type="entry name" value="Sigma3 and sigma4 domains of RNA polymerase sigma factors"/>
    <property type="match status" value="1"/>
</dbReference>